<protein>
    <submittedName>
        <fullName evidence="1">Uncharacterized protein</fullName>
    </submittedName>
</protein>
<sequence length="226" mass="26381">FPKPSAVSFDAFGTLYTPKESIYLQYHKIAKNYNIDVPVKTINENFGKFFKELQEKYPNYGKNQDLNAEKWWGKLITQIFEKETRDGKVPNELIKALLNYFTSKEAYKTFNDIIPFLTKLQENNIPLIIASNSDDRLKLIIESLKLNKFFPNENIYLSYDIDVAKPNPVFFDKILNNLSSKTGKSIEELKKNYWHVGDNFKLDYEAANKYGLNSILIDRNFETGFL</sequence>
<dbReference type="NCBIfam" id="TIGR01549">
    <property type="entry name" value="HAD-SF-IA-v1"/>
    <property type="match status" value="1"/>
</dbReference>
<dbReference type="InterPro" id="IPR023214">
    <property type="entry name" value="HAD_sf"/>
</dbReference>
<feature type="non-terminal residue" evidence="1">
    <location>
        <position position="1"/>
    </location>
</feature>
<keyword evidence="2" id="KW-1185">Reference proteome</keyword>
<dbReference type="Gene3D" id="1.10.150.720">
    <property type="entry name" value="Haloacid dehalogenase-like hydrolase"/>
    <property type="match status" value="1"/>
</dbReference>
<accession>A0A1E4TWT2</accession>
<dbReference type="InterPro" id="IPR006439">
    <property type="entry name" value="HAD-SF_hydro_IA"/>
</dbReference>
<evidence type="ECO:0000313" key="2">
    <source>
        <dbReference type="Proteomes" id="UP000094236"/>
    </source>
</evidence>
<reference evidence="2" key="1">
    <citation type="submission" date="2016-05" db="EMBL/GenBank/DDBJ databases">
        <title>Comparative genomics of biotechnologically important yeasts.</title>
        <authorList>
            <consortium name="DOE Joint Genome Institute"/>
            <person name="Riley R."/>
            <person name="Haridas S."/>
            <person name="Wolfe K.H."/>
            <person name="Lopes M.R."/>
            <person name="Hittinger C.T."/>
            <person name="Goker M."/>
            <person name="Salamov A."/>
            <person name="Wisecaver J."/>
            <person name="Long T.M."/>
            <person name="Aerts A.L."/>
            <person name="Barry K."/>
            <person name="Choi C."/>
            <person name="Clum A."/>
            <person name="Coughlan A.Y."/>
            <person name="Deshpande S."/>
            <person name="Douglass A.P."/>
            <person name="Hanson S.J."/>
            <person name="Klenk H.-P."/>
            <person name="Labutti K."/>
            <person name="Lapidus A."/>
            <person name="Lindquist E."/>
            <person name="Lipzen A."/>
            <person name="Meier-Kolthoff J.P."/>
            <person name="Ohm R.A."/>
            <person name="Otillar R.P."/>
            <person name="Pangilinan J."/>
            <person name="Peng Y."/>
            <person name="Rokas A."/>
            <person name="Rosa C.A."/>
            <person name="Scheuner C."/>
            <person name="Sibirny A.A."/>
            <person name="Slot J.C."/>
            <person name="Stielow J.B."/>
            <person name="Sun H."/>
            <person name="Kurtzman C.P."/>
            <person name="Blackwell M."/>
            <person name="Grigoriev I.V."/>
            <person name="Jeffries T.W."/>
        </authorList>
    </citation>
    <scope>NUCLEOTIDE SEQUENCE [LARGE SCALE GENOMIC DNA]</scope>
    <source>
        <strain evidence="2">NRRL Y-2460</strain>
    </source>
</reference>
<dbReference type="InterPro" id="IPR044924">
    <property type="entry name" value="HAD-SF_hydro_IA_REG-2-like_cap"/>
</dbReference>
<gene>
    <name evidence="1" type="ORF">PACTADRAFT_29087</name>
</gene>
<dbReference type="OrthoDB" id="444127at2759"/>
<dbReference type="PANTHER" id="PTHR46191">
    <property type="match status" value="1"/>
</dbReference>
<organism evidence="1 2">
    <name type="scientific">Pachysolen tannophilus NRRL Y-2460</name>
    <dbReference type="NCBI Taxonomy" id="669874"/>
    <lineage>
        <taxon>Eukaryota</taxon>
        <taxon>Fungi</taxon>
        <taxon>Dikarya</taxon>
        <taxon>Ascomycota</taxon>
        <taxon>Saccharomycotina</taxon>
        <taxon>Pichiomycetes</taxon>
        <taxon>Pachysolenaceae</taxon>
        <taxon>Pachysolen</taxon>
    </lineage>
</organism>
<evidence type="ECO:0000313" key="1">
    <source>
        <dbReference type="EMBL" id="ODV96191.1"/>
    </source>
</evidence>
<dbReference type="Pfam" id="PF00702">
    <property type="entry name" value="Hydrolase"/>
    <property type="match status" value="1"/>
</dbReference>
<dbReference type="InterPro" id="IPR036412">
    <property type="entry name" value="HAD-like_sf"/>
</dbReference>
<dbReference type="InterPro" id="IPR011949">
    <property type="entry name" value="HAD-SF_hydro_IA_REG-2-like"/>
</dbReference>
<dbReference type="NCBIfam" id="TIGR02252">
    <property type="entry name" value="DREG-2"/>
    <property type="match status" value="1"/>
</dbReference>
<dbReference type="Gene3D" id="3.40.50.1000">
    <property type="entry name" value="HAD superfamily/HAD-like"/>
    <property type="match status" value="1"/>
</dbReference>
<dbReference type="SUPFAM" id="SSF56784">
    <property type="entry name" value="HAD-like"/>
    <property type="match status" value="1"/>
</dbReference>
<dbReference type="GO" id="GO:0005634">
    <property type="term" value="C:nucleus"/>
    <property type="evidence" value="ECO:0007669"/>
    <property type="project" value="TreeGrafter"/>
</dbReference>
<dbReference type="Proteomes" id="UP000094236">
    <property type="component" value="Unassembled WGS sequence"/>
</dbReference>
<dbReference type="InterPro" id="IPR051828">
    <property type="entry name" value="HAD-like_hydrolase_domain"/>
</dbReference>
<dbReference type="EMBL" id="KV454013">
    <property type="protein sequence ID" value="ODV96191.1"/>
    <property type="molecule type" value="Genomic_DNA"/>
</dbReference>
<dbReference type="STRING" id="669874.A0A1E4TWT2"/>
<dbReference type="GO" id="GO:0016791">
    <property type="term" value="F:phosphatase activity"/>
    <property type="evidence" value="ECO:0007669"/>
    <property type="project" value="UniProtKB-ARBA"/>
</dbReference>
<dbReference type="AlphaFoldDB" id="A0A1E4TWT2"/>
<proteinExistence type="predicted"/>
<dbReference type="SFLD" id="SFLDG01129">
    <property type="entry name" value="C1.5:_HAD__Beta-PGM__Phosphata"/>
    <property type="match status" value="1"/>
</dbReference>
<dbReference type="SFLD" id="SFLDS00003">
    <property type="entry name" value="Haloacid_Dehalogenase"/>
    <property type="match status" value="1"/>
</dbReference>
<feature type="non-terminal residue" evidence="1">
    <location>
        <position position="226"/>
    </location>
</feature>
<name>A0A1E4TWT2_PACTA</name>
<dbReference type="PANTHER" id="PTHR46191:SF2">
    <property type="entry name" value="HALOACID DEHALOGENASE-LIKE HYDROLASE DOMAIN-CONTAINING PROTEIN 3"/>
    <property type="match status" value="1"/>
</dbReference>